<accession>A0A564SDV4</accession>
<keyword evidence="2" id="KW-1185">Reference proteome</keyword>
<evidence type="ECO:0000313" key="2">
    <source>
        <dbReference type="Proteomes" id="UP000409147"/>
    </source>
</evidence>
<protein>
    <submittedName>
        <fullName evidence="1">Uncharacterized protein</fullName>
    </submittedName>
</protein>
<dbReference type="EMBL" id="CABHNB010000008">
    <property type="protein sequence ID" value="VUW93325.1"/>
    <property type="molecule type" value="Genomic_DNA"/>
</dbReference>
<gene>
    <name evidence="1" type="ORF">ROSSTS7063_00509</name>
</gene>
<dbReference type="AlphaFoldDB" id="A0A564SDV4"/>
<name>A0A564SDV4_9FIRM</name>
<proteinExistence type="predicted"/>
<dbReference type="Proteomes" id="UP000409147">
    <property type="component" value="Unassembled WGS sequence"/>
</dbReference>
<organism evidence="1 2">
    <name type="scientific">Blautia obeum</name>
    <dbReference type="NCBI Taxonomy" id="40520"/>
    <lineage>
        <taxon>Bacteria</taxon>
        <taxon>Bacillati</taxon>
        <taxon>Bacillota</taxon>
        <taxon>Clostridia</taxon>
        <taxon>Lachnospirales</taxon>
        <taxon>Lachnospiraceae</taxon>
        <taxon>Blautia</taxon>
    </lineage>
</organism>
<evidence type="ECO:0000313" key="1">
    <source>
        <dbReference type="EMBL" id="VUW93325.1"/>
    </source>
</evidence>
<sequence>MAKKKKKQMRETLYCPYCKRPGVLRPAAYVYGDNNLDPEKYLYVCSGYPSCDSYIGAHKKSMRPMGTMADSDLRNKRIEAHRALDAIWKNGYMTKHSTYIWLQNRLNLREKDTHIGKFSYYLCEQTIRECTDYVSCLKPWRETGTGMGRQRGFPVLPESSGKTGSGCADRRMYQRGSCIQHYQPVSHDSHGLFTDRTHETFYGSPFHGKRIEVFTEGF</sequence>
<dbReference type="InterPro" id="IPR021686">
    <property type="entry name" value="DUF3268"/>
</dbReference>
<dbReference type="Pfam" id="PF11672">
    <property type="entry name" value="DUF3268"/>
    <property type="match status" value="1"/>
</dbReference>
<reference evidence="1 2" key="1">
    <citation type="submission" date="2019-07" db="EMBL/GenBank/DDBJ databases">
        <authorList>
            <person name="Hibberd C M."/>
            <person name="Gehrig L. J."/>
            <person name="Chang H.-W."/>
            <person name="Venkatesh S."/>
        </authorList>
    </citation>
    <scope>NUCLEOTIDE SEQUENCE [LARGE SCALE GENOMIC DNA]</scope>
    <source>
        <strain evidence="1">Ruminococcus_obeum_SSTS_Bg7063</strain>
    </source>
</reference>